<comment type="caution">
    <text evidence="3">The sequence shown here is derived from an EMBL/GenBank/DDBJ whole genome shotgun (WGS) entry which is preliminary data.</text>
</comment>
<dbReference type="InterPro" id="IPR011006">
    <property type="entry name" value="CheY-like_superfamily"/>
</dbReference>
<proteinExistence type="predicted"/>
<dbReference type="CDD" id="cd17557">
    <property type="entry name" value="REC_Rcp-like"/>
    <property type="match status" value="1"/>
</dbReference>
<dbReference type="InterPro" id="IPR052893">
    <property type="entry name" value="TCS_response_regulator"/>
</dbReference>
<evidence type="ECO:0000256" key="1">
    <source>
        <dbReference type="PROSITE-ProRule" id="PRU00169"/>
    </source>
</evidence>
<keyword evidence="1" id="KW-0597">Phosphoprotein</keyword>
<feature type="modified residue" description="4-aspartylphosphate" evidence="1">
    <location>
        <position position="133"/>
    </location>
</feature>
<sequence>MLSHLRRAVGECADQVAAAAARAGASYPQLGEAWGVSRQGARKRWPGLVFTAEPPTRPLPHSDTRSPAINTHTVPRAYTVLLVEDDEADALLISEALEEREMVRHIHRADHGVAALEYLRDPAAELPDLIVLDLNMPRMNGRELLNVLKKDPELATIPVVVLTTSSAPDDIEDAYRQHANAYVTKPVNFDEFIHSVQSIDTFFLDTATTPGVTKPR</sequence>
<evidence type="ECO:0000313" key="4">
    <source>
        <dbReference type="Proteomes" id="UP001431313"/>
    </source>
</evidence>
<gene>
    <name evidence="3" type="ORF">NX801_15000</name>
</gene>
<dbReference type="Gene3D" id="3.40.50.2300">
    <property type="match status" value="1"/>
</dbReference>
<dbReference type="InterPro" id="IPR001789">
    <property type="entry name" value="Sig_transdc_resp-reg_receiver"/>
</dbReference>
<dbReference type="SMART" id="SM00448">
    <property type="entry name" value="REC"/>
    <property type="match status" value="1"/>
</dbReference>
<dbReference type="EMBL" id="JANUGQ010000011">
    <property type="protein sequence ID" value="MCS0636944.1"/>
    <property type="molecule type" value="Genomic_DNA"/>
</dbReference>
<feature type="domain" description="Response regulatory" evidence="2">
    <location>
        <begin position="79"/>
        <end position="200"/>
    </location>
</feature>
<dbReference type="PROSITE" id="PS50110">
    <property type="entry name" value="RESPONSE_REGULATORY"/>
    <property type="match status" value="1"/>
</dbReference>
<keyword evidence="4" id="KW-1185">Reference proteome</keyword>
<accession>A0ABT2CHP8</accession>
<evidence type="ECO:0000313" key="3">
    <source>
        <dbReference type="EMBL" id="MCS0636944.1"/>
    </source>
</evidence>
<name>A0ABT2CHP8_9ACTN</name>
<dbReference type="SUPFAM" id="SSF52172">
    <property type="entry name" value="CheY-like"/>
    <property type="match status" value="1"/>
</dbReference>
<evidence type="ECO:0000259" key="2">
    <source>
        <dbReference type="PROSITE" id="PS50110"/>
    </source>
</evidence>
<dbReference type="Proteomes" id="UP001431313">
    <property type="component" value="Unassembled WGS sequence"/>
</dbReference>
<reference evidence="3" key="1">
    <citation type="submission" date="2022-08" db="EMBL/GenBank/DDBJ databases">
        <authorList>
            <person name="Somphong A."/>
            <person name="Phongsopitanun W."/>
        </authorList>
    </citation>
    <scope>NUCLEOTIDE SEQUENCE</scope>
    <source>
        <strain evidence="3">LP05-1</strain>
    </source>
</reference>
<organism evidence="3 4">
    <name type="scientific">Streptomyces pyxinae</name>
    <dbReference type="NCBI Taxonomy" id="2970734"/>
    <lineage>
        <taxon>Bacteria</taxon>
        <taxon>Bacillati</taxon>
        <taxon>Actinomycetota</taxon>
        <taxon>Actinomycetes</taxon>
        <taxon>Kitasatosporales</taxon>
        <taxon>Streptomycetaceae</taxon>
        <taxon>Streptomyces</taxon>
    </lineage>
</organism>
<dbReference type="Pfam" id="PF00072">
    <property type="entry name" value="Response_reg"/>
    <property type="match status" value="1"/>
</dbReference>
<protein>
    <submittedName>
        <fullName evidence="3">Response regulator</fullName>
    </submittedName>
</protein>
<dbReference type="PANTHER" id="PTHR44520:SF2">
    <property type="entry name" value="RESPONSE REGULATOR RCP1"/>
    <property type="match status" value="1"/>
</dbReference>
<dbReference type="PANTHER" id="PTHR44520">
    <property type="entry name" value="RESPONSE REGULATOR RCP1-RELATED"/>
    <property type="match status" value="1"/>
</dbReference>